<evidence type="ECO:0000313" key="3">
    <source>
        <dbReference type="Proteomes" id="UP000789342"/>
    </source>
</evidence>
<dbReference type="Proteomes" id="UP000789342">
    <property type="component" value="Unassembled WGS sequence"/>
</dbReference>
<evidence type="ECO:0000256" key="1">
    <source>
        <dbReference type="SAM" id="Coils"/>
    </source>
</evidence>
<protein>
    <submittedName>
        <fullName evidence="2">17153_t:CDS:1</fullName>
    </submittedName>
</protein>
<keyword evidence="3" id="KW-1185">Reference proteome</keyword>
<accession>A0A9N9FCM8</accession>
<evidence type="ECO:0000313" key="2">
    <source>
        <dbReference type="EMBL" id="CAG8524798.1"/>
    </source>
</evidence>
<name>A0A9N9FCM8_9GLOM</name>
<reference evidence="2" key="1">
    <citation type="submission" date="2021-06" db="EMBL/GenBank/DDBJ databases">
        <authorList>
            <person name="Kallberg Y."/>
            <person name="Tangrot J."/>
            <person name="Rosling A."/>
        </authorList>
    </citation>
    <scope>NUCLEOTIDE SEQUENCE</scope>
    <source>
        <strain evidence="2">CL551</strain>
    </source>
</reference>
<dbReference type="AlphaFoldDB" id="A0A9N9FCM8"/>
<comment type="caution">
    <text evidence="2">The sequence shown here is derived from an EMBL/GenBank/DDBJ whole genome shotgun (WGS) entry which is preliminary data.</text>
</comment>
<gene>
    <name evidence="2" type="ORF">AMORRO_LOCUS4386</name>
</gene>
<keyword evidence="1" id="KW-0175">Coiled coil</keyword>
<organism evidence="2 3">
    <name type="scientific">Acaulospora morrowiae</name>
    <dbReference type="NCBI Taxonomy" id="94023"/>
    <lineage>
        <taxon>Eukaryota</taxon>
        <taxon>Fungi</taxon>
        <taxon>Fungi incertae sedis</taxon>
        <taxon>Mucoromycota</taxon>
        <taxon>Glomeromycotina</taxon>
        <taxon>Glomeromycetes</taxon>
        <taxon>Diversisporales</taxon>
        <taxon>Acaulosporaceae</taxon>
        <taxon>Acaulospora</taxon>
    </lineage>
</organism>
<feature type="coiled-coil region" evidence="1">
    <location>
        <begin position="25"/>
        <end position="52"/>
    </location>
</feature>
<sequence length="64" mass="7549">MQYQDVEEVAMEEEETPLTIYKAIHKEAAERQDKLERQIEQMGKMLNKLLENGNMIPNNKSKQI</sequence>
<proteinExistence type="predicted"/>
<dbReference type="EMBL" id="CAJVPV010002378">
    <property type="protein sequence ID" value="CAG8524798.1"/>
    <property type="molecule type" value="Genomic_DNA"/>
</dbReference>